<name>A0A5J4ZYM7_9ASTE</name>
<dbReference type="Proteomes" id="UP000325577">
    <property type="component" value="Linkage Group LG4"/>
</dbReference>
<dbReference type="PANTHER" id="PTHR36808:SF1">
    <property type="entry name" value="TRANSCRIPTIONAL REGULATOR ATRX-LIKE PROTEIN"/>
    <property type="match status" value="1"/>
</dbReference>
<keyword evidence="3" id="KW-1185">Reference proteome</keyword>
<feature type="compositionally biased region" description="Basic residues" evidence="1">
    <location>
        <begin position="25"/>
        <end position="42"/>
    </location>
</feature>
<evidence type="ECO:0000313" key="3">
    <source>
        <dbReference type="Proteomes" id="UP000325577"/>
    </source>
</evidence>
<feature type="compositionally biased region" description="Basic residues" evidence="1">
    <location>
        <begin position="8"/>
        <end position="18"/>
    </location>
</feature>
<feature type="compositionally biased region" description="Polar residues" evidence="1">
    <location>
        <begin position="199"/>
        <end position="210"/>
    </location>
</feature>
<evidence type="ECO:0000313" key="2">
    <source>
        <dbReference type="EMBL" id="KAA8523933.1"/>
    </source>
</evidence>
<feature type="region of interest" description="Disordered" evidence="1">
    <location>
        <begin position="1"/>
        <end position="320"/>
    </location>
</feature>
<feature type="region of interest" description="Disordered" evidence="1">
    <location>
        <begin position="497"/>
        <end position="530"/>
    </location>
</feature>
<feature type="compositionally biased region" description="Basic and acidic residues" evidence="1">
    <location>
        <begin position="537"/>
        <end position="552"/>
    </location>
</feature>
<feature type="compositionally biased region" description="Basic residues" evidence="1">
    <location>
        <begin position="117"/>
        <end position="126"/>
    </location>
</feature>
<sequence length="590" mass="65633">MGVSGSSSKRKYSKRKSSKISSEAHRRKKSRRTKSKKLRCRPHSVSYSDDDSRRSTSVSSSSSEDDYRRARSRKRSDVKGSRKRAERSSSSRESGRDLSRAKRRKGLKRKVESEVRKKSKKKKHRRDASISSISNDSRSFSTCRGGSGSGEESDFGRPRGRSRENNRDKRDLTTGRSGTKNNKIRSRSSSCHRCSDSSNYSNKQKFTGKNSSRRLRSVVTVPKQPEEEERERDKDGHKEEIEYDHDDYPSCRSNDSNDWGGKRDLAHHLHVTSENVKGEESPVSNMGKDDQSNPCSDAVGVNNSKEKNTEVSATTASSDGGDLESILRQKALENLRKFQGGLQTNAKILADQKIMNGSNVKQSTVKAEFVQNKLPREGGSRVLGATQAIDQNSRLIMMRDSSRATRIDQKIQEPKYCGTESGTAGLSVVCPPDQVALSGNPQEKDISLLSVTNNSESGRLALREESLGTCSILKQSPMSQASPKSKLVVTNTGVNDSAAETSETVDQTSNKHDIEITNTRGSAAAPEHSSCLKPRLEEHNSNEQQEEAKEGSQFEQKTMSVMRGGEMVQVRNFIECRLYIIVREPQAHEC</sequence>
<proteinExistence type="predicted"/>
<dbReference type="EMBL" id="CM018047">
    <property type="protein sequence ID" value="KAA8523933.1"/>
    <property type="molecule type" value="Genomic_DNA"/>
</dbReference>
<feature type="compositionally biased region" description="Polar residues" evidence="1">
    <location>
        <begin position="497"/>
        <end position="508"/>
    </location>
</feature>
<dbReference type="OrthoDB" id="786617at2759"/>
<feature type="compositionally biased region" description="Basic and acidic residues" evidence="1">
    <location>
        <begin position="231"/>
        <end position="240"/>
    </location>
</feature>
<feature type="compositionally biased region" description="Basic and acidic residues" evidence="1">
    <location>
        <begin position="154"/>
        <end position="173"/>
    </location>
</feature>
<organism evidence="2 3">
    <name type="scientific">Nyssa sinensis</name>
    <dbReference type="NCBI Taxonomy" id="561372"/>
    <lineage>
        <taxon>Eukaryota</taxon>
        <taxon>Viridiplantae</taxon>
        <taxon>Streptophyta</taxon>
        <taxon>Embryophyta</taxon>
        <taxon>Tracheophyta</taxon>
        <taxon>Spermatophyta</taxon>
        <taxon>Magnoliopsida</taxon>
        <taxon>eudicotyledons</taxon>
        <taxon>Gunneridae</taxon>
        <taxon>Pentapetalae</taxon>
        <taxon>asterids</taxon>
        <taxon>Cornales</taxon>
        <taxon>Nyssaceae</taxon>
        <taxon>Nyssa</taxon>
    </lineage>
</organism>
<dbReference type="AlphaFoldDB" id="A0A5J4ZYM7"/>
<protein>
    <submittedName>
        <fullName evidence="2">Uncharacterized protein</fullName>
    </submittedName>
</protein>
<feature type="region of interest" description="Disordered" evidence="1">
    <location>
        <begin position="537"/>
        <end position="556"/>
    </location>
</feature>
<gene>
    <name evidence="2" type="ORF">F0562_010356</name>
</gene>
<reference evidence="2 3" key="1">
    <citation type="submission" date="2019-09" db="EMBL/GenBank/DDBJ databases">
        <title>A chromosome-level genome assembly of the Chinese tupelo Nyssa sinensis.</title>
        <authorList>
            <person name="Yang X."/>
            <person name="Kang M."/>
            <person name="Yang Y."/>
            <person name="Xiong H."/>
            <person name="Wang M."/>
            <person name="Zhang Z."/>
            <person name="Wang Z."/>
            <person name="Wu H."/>
            <person name="Ma T."/>
            <person name="Liu J."/>
            <person name="Xi Z."/>
        </authorList>
    </citation>
    <scope>NUCLEOTIDE SEQUENCE [LARGE SCALE GENOMIC DNA]</scope>
    <source>
        <strain evidence="2">J267</strain>
        <tissue evidence="2">Leaf</tissue>
    </source>
</reference>
<feature type="compositionally biased region" description="Low complexity" evidence="1">
    <location>
        <begin position="129"/>
        <end position="141"/>
    </location>
</feature>
<evidence type="ECO:0000256" key="1">
    <source>
        <dbReference type="SAM" id="MobiDB-lite"/>
    </source>
</evidence>
<feature type="compositionally biased region" description="Basic and acidic residues" evidence="1">
    <location>
        <begin position="86"/>
        <end position="100"/>
    </location>
</feature>
<feature type="compositionally biased region" description="Low complexity" evidence="1">
    <location>
        <begin position="187"/>
        <end position="198"/>
    </location>
</feature>
<accession>A0A5J4ZYM7</accession>
<feature type="compositionally biased region" description="Basic and acidic residues" evidence="1">
    <location>
        <begin position="65"/>
        <end position="80"/>
    </location>
</feature>
<dbReference type="PANTHER" id="PTHR36808">
    <property type="entry name" value="TRANSCRIPTIONAL REGULATOR ATRX-LIKE PROTEIN"/>
    <property type="match status" value="1"/>
</dbReference>